<gene>
    <name evidence="2" type="ORF">DFJ64_2896</name>
</gene>
<evidence type="ECO:0000256" key="1">
    <source>
        <dbReference type="SAM" id="Phobius"/>
    </source>
</evidence>
<accession>A0A3D9V6P1</accession>
<evidence type="ECO:0000313" key="2">
    <source>
        <dbReference type="EMBL" id="REF37452.1"/>
    </source>
</evidence>
<dbReference type="AlphaFoldDB" id="A0A3D9V6P1"/>
<reference evidence="2 3" key="1">
    <citation type="submission" date="2018-08" db="EMBL/GenBank/DDBJ databases">
        <title>Sequencing the genomes of 1000 actinobacteria strains.</title>
        <authorList>
            <person name="Klenk H.-P."/>
        </authorList>
    </citation>
    <scope>NUCLEOTIDE SEQUENCE [LARGE SCALE GENOMIC DNA]</scope>
    <source>
        <strain evidence="2 3">DSM 22891</strain>
    </source>
</reference>
<comment type="caution">
    <text evidence="2">The sequence shown here is derived from an EMBL/GenBank/DDBJ whole genome shotgun (WGS) entry which is preliminary data.</text>
</comment>
<feature type="transmembrane region" description="Helical" evidence="1">
    <location>
        <begin position="15"/>
        <end position="36"/>
    </location>
</feature>
<organism evidence="2 3">
    <name type="scientific">Thermasporomyces composti</name>
    <dbReference type="NCBI Taxonomy" id="696763"/>
    <lineage>
        <taxon>Bacteria</taxon>
        <taxon>Bacillati</taxon>
        <taxon>Actinomycetota</taxon>
        <taxon>Actinomycetes</taxon>
        <taxon>Propionibacteriales</taxon>
        <taxon>Nocardioidaceae</taxon>
        <taxon>Thermasporomyces</taxon>
    </lineage>
</organism>
<keyword evidence="1" id="KW-1133">Transmembrane helix</keyword>
<keyword evidence="3" id="KW-1185">Reference proteome</keyword>
<keyword evidence="1" id="KW-0812">Transmembrane</keyword>
<name>A0A3D9V6P1_THECX</name>
<keyword evidence="1" id="KW-0472">Membrane</keyword>
<dbReference type="EMBL" id="QTUC01000001">
    <property type="protein sequence ID" value="REF37452.1"/>
    <property type="molecule type" value="Genomic_DNA"/>
</dbReference>
<dbReference type="Proteomes" id="UP000256485">
    <property type="component" value="Unassembled WGS sequence"/>
</dbReference>
<evidence type="ECO:0000313" key="3">
    <source>
        <dbReference type="Proteomes" id="UP000256485"/>
    </source>
</evidence>
<protein>
    <recommendedName>
        <fullName evidence="4">DUF4333 domain-containing protein</fullName>
    </recommendedName>
</protein>
<evidence type="ECO:0008006" key="4">
    <source>
        <dbReference type="Google" id="ProtNLM"/>
    </source>
</evidence>
<sequence length="225" mass="25002">MSDVKLTAASVRQGCLKVLVSGVLVVAALYVLGLWLGRDPWADQGVPVTAPKSGTAKPTPTIPEPENGGIEEIKYDLQEKVLAWSGVQRPTEADCEIDEVPDSPRTFTCTVTYDGIEVPFTIRITDVTKALGMALFKWEVAEQKAVLTKEGVFAEFWRQGQAPEYTEMRCDDNIPATKVVEVGPTPYFCYYKSKRGDHHRARVIVADHGLQFLQDDKGEMEPRKE</sequence>
<dbReference type="OrthoDB" id="3539849at2"/>
<dbReference type="RefSeq" id="WP_147304714.1">
    <property type="nucleotide sequence ID" value="NZ_QTUC01000001.1"/>
</dbReference>
<proteinExistence type="predicted"/>